<dbReference type="PANTHER" id="PTHR11540">
    <property type="entry name" value="MALATE AND LACTATE DEHYDROGENASE"/>
    <property type="match status" value="1"/>
</dbReference>
<dbReference type="Proteomes" id="UP000008237">
    <property type="component" value="Unassembled WGS sequence"/>
</dbReference>
<evidence type="ECO:0000256" key="1">
    <source>
        <dbReference type="ARBA" id="ARBA00023002"/>
    </source>
</evidence>
<keyword evidence="1" id="KW-0560">Oxidoreductase</keyword>
<sequence length="93" mass="10299">MCPDALIAIITNPLDSLVPVAAGVSKKRGVYRPERLFGICQIDQMRAERFYAEAIDQEPKKVYVPVVGGHSETTTVPLFSKARSNRQGDHDLD</sequence>
<evidence type="ECO:0000313" key="5">
    <source>
        <dbReference type="Proteomes" id="UP000008237"/>
    </source>
</evidence>
<dbReference type="GO" id="GO:0005737">
    <property type="term" value="C:cytoplasm"/>
    <property type="evidence" value="ECO:0007669"/>
    <property type="project" value="TreeGrafter"/>
</dbReference>
<dbReference type="SUPFAM" id="SSF56327">
    <property type="entry name" value="LDH C-terminal domain-like"/>
    <property type="match status" value="1"/>
</dbReference>
<dbReference type="InterPro" id="IPR015955">
    <property type="entry name" value="Lactate_DH/Glyco_Ohase_4_C"/>
</dbReference>
<dbReference type="Gene3D" id="3.90.110.10">
    <property type="entry name" value="Lactate dehydrogenase/glycoside hydrolase, family 4, C-terminal"/>
    <property type="match status" value="1"/>
</dbReference>
<protein>
    <submittedName>
        <fullName evidence="4">Malate dehydrogenase</fullName>
    </submittedName>
</protein>
<dbReference type="EMBL" id="GL451079">
    <property type="protein sequence ID" value="EFN80137.1"/>
    <property type="molecule type" value="Genomic_DNA"/>
</dbReference>
<reference evidence="4 5" key="1">
    <citation type="journal article" date="2010" name="Science">
        <title>Genomic comparison of the ants Camponotus floridanus and Harpegnathos saltator.</title>
        <authorList>
            <person name="Bonasio R."/>
            <person name="Zhang G."/>
            <person name="Ye C."/>
            <person name="Mutti N.S."/>
            <person name="Fang X."/>
            <person name="Qin N."/>
            <person name="Donahue G."/>
            <person name="Yang P."/>
            <person name="Li Q."/>
            <person name="Li C."/>
            <person name="Zhang P."/>
            <person name="Huang Z."/>
            <person name="Berger S.L."/>
            <person name="Reinberg D."/>
            <person name="Wang J."/>
            <person name="Liebig J."/>
        </authorList>
    </citation>
    <scope>NUCLEOTIDE SEQUENCE [LARGE SCALE GENOMIC DNA]</scope>
    <source>
        <strain evidence="4 5">R22 G/1</strain>
    </source>
</reference>
<gene>
    <name evidence="4" type="ORF">EAI_05944</name>
</gene>
<dbReference type="Gene3D" id="3.40.50.720">
    <property type="entry name" value="NAD(P)-binding Rossmann-like Domain"/>
    <property type="match status" value="1"/>
</dbReference>
<dbReference type="OrthoDB" id="755699at2759"/>
<dbReference type="PANTHER" id="PTHR11540:SF16">
    <property type="entry name" value="MALATE DEHYDROGENASE, MITOCHONDRIAL"/>
    <property type="match status" value="1"/>
</dbReference>
<dbReference type="STRING" id="610380.E2BVY9"/>
<dbReference type="Pfam" id="PF02866">
    <property type="entry name" value="Ldh_1_C"/>
    <property type="match status" value="1"/>
</dbReference>
<dbReference type="InterPro" id="IPR022383">
    <property type="entry name" value="Lactate/malate_DH_C"/>
</dbReference>
<keyword evidence="2" id="KW-0520">NAD</keyword>
<dbReference type="InParanoid" id="E2BVY9"/>
<evidence type="ECO:0000313" key="4">
    <source>
        <dbReference type="EMBL" id="EFN80137.1"/>
    </source>
</evidence>
<name>E2BVY9_HARSA</name>
<feature type="domain" description="Lactate/malate dehydrogenase C-terminal" evidence="3">
    <location>
        <begin position="42"/>
        <end position="84"/>
    </location>
</feature>
<keyword evidence="5" id="KW-1185">Reference proteome</keyword>
<evidence type="ECO:0000256" key="2">
    <source>
        <dbReference type="ARBA" id="ARBA00023027"/>
    </source>
</evidence>
<dbReference type="GO" id="GO:0030060">
    <property type="term" value="F:L-malate dehydrogenase (NAD+) activity"/>
    <property type="evidence" value="ECO:0007669"/>
    <property type="project" value="TreeGrafter"/>
</dbReference>
<evidence type="ECO:0000259" key="3">
    <source>
        <dbReference type="Pfam" id="PF02866"/>
    </source>
</evidence>
<proteinExistence type="predicted"/>
<organism evidence="5">
    <name type="scientific">Harpegnathos saltator</name>
    <name type="common">Jerdon's jumping ant</name>
    <dbReference type="NCBI Taxonomy" id="610380"/>
    <lineage>
        <taxon>Eukaryota</taxon>
        <taxon>Metazoa</taxon>
        <taxon>Ecdysozoa</taxon>
        <taxon>Arthropoda</taxon>
        <taxon>Hexapoda</taxon>
        <taxon>Insecta</taxon>
        <taxon>Pterygota</taxon>
        <taxon>Neoptera</taxon>
        <taxon>Endopterygota</taxon>
        <taxon>Hymenoptera</taxon>
        <taxon>Apocrita</taxon>
        <taxon>Aculeata</taxon>
        <taxon>Formicoidea</taxon>
        <taxon>Formicidae</taxon>
        <taxon>Ponerinae</taxon>
        <taxon>Ponerini</taxon>
        <taxon>Harpegnathos</taxon>
    </lineage>
</organism>
<accession>E2BVY9</accession>
<dbReference type="AlphaFoldDB" id="E2BVY9"/>